<sequence>MRVLASVLALTLVITTFCAVNARQPGTCTRQKRGKFVVGKNHNGDYVAVCIQRHGIYQWHEIKGTNIIFMSNVILCFYFHTVQYSFSIHSFCMLTAFV</sequence>
<keyword evidence="2" id="KW-1185">Reference proteome</keyword>
<dbReference type="EMBL" id="CACRXK020032662">
    <property type="protein sequence ID" value="CAB4043575.1"/>
    <property type="molecule type" value="Genomic_DNA"/>
</dbReference>
<gene>
    <name evidence="1" type="ORF">PACLA_8A075923</name>
</gene>
<dbReference type="Proteomes" id="UP001152795">
    <property type="component" value="Unassembled WGS sequence"/>
</dbReference>
<protein>
    <submittedName>
        <fullName evidence="1">Uncharacterized protein</fullName>
    </submittedName>
</protein>
<name>A0A6S7KDR8_PARCT</name>
<proteinExistence type="predicted"/>
<evidence type="ECO:0000313" key="2">
    <source>
        <dbReference type="Proteomes" id="UP001152795"/>
    </source>
</evidence>
<evidence type="ECO:0000313" key="1">
    <source>
        <dbReference type="EMBL" id="CAB4043575.1"/>
    </source>
</evidence>
<organism evidence="1 2">
    <name type="scientific">Paramuricea clavata</name>
    <name type="common">Red gorgonian</name>
    <name type="synonym">Violescent sea-whip</name>
    <dbReference type="NCBI Taxonomy" id="317549"/>
    <lineage>
        <taxon>Eukaryota</taxon>
        <taxon>Metazoa</taxon>
        <taxon>Cnidaria</taxon>
        <taxon>Anthozoa</taxon>
        <taxon>Octocorallia</taxon>
        <taxon>Malacalcyonacea</taxon>
        <taxon>Plexauridae</taxon>
        <taxon>Paramuricea</taxon>
    </lineage>
</organism>
<reference evidence="1" key="1">
    <citation type="submission" date="2020-04" db="EMBL/GenBank/DDBJ databases">
        <authorList>
            <person name="Alioto T."/>
            <person name="Alioto T."/>
            <person name="Gomez Garrido J."/>
        </authorList>
    </citation>
    <scope>NUCLEOTIDE SEQUENCE</scope>
    <source>
        <strain evidence="1">A484AB</strain>
    </source>
</reference>
<dbReference type="AlphaFoldDB" id="A0A6S7KDR8"/>
<accession>A0A6S7KDR8</accession>
<comment type="caution">
    <text evidence="1">The sequence shown here is derived from an EMBL/GenBank/DDBJ whole genome shotgun (WGS) entry which is preliminary data.</text>
</comment>